<dbReference type="Pfam" id="PF00534">
    <property type="entry name" value="Glycos_transf_1"/>
    <property type="match status" value="1"/>
</dbReference>
<proteinExistence type="predicted"/>
<dbReference type="CDD" id="cd03798">
    <property type="entry name" value="GT4_WlbH-like"/>
    <property type="match status" value="1"/>
</dbReference>
<name>A0A840BPH2_9RHOO</name>
<dbReference type="RefSeq" id="WP_207064271.1">
    <property type="nucleotide sequence ID" value="NZ_BAABLE010000011.1"/>
</dbReference>
<protein>
    <submittedName>
        <fullName evidence="3">Glycosyltransferase involved in cell wall biosynthesis</fullName>
    </submittedName>
</protein>
<gene>
    <name evidence="3" type="ORF">GGR36_001635</name>
</gene>
<accession>A0A840BPH2</accession>
<dbReference type="InterPro" id="IPR001296">
    <property type="entry name" value="Glyco_trans_1"/>
</dbReference>
<keyword evidence="3" id="KW-0808">Transferase</keyword>
<comment type="caution">
    <text evidence="3">The sequence shown here is derived from an EMBL/GenBank/DDBJ whole genome shotgun (WGS) entry which is preliminary data.</text>
</comment>
<feature type="domain" description="Glycosyltransferase subfamily 4-like N-terminal" evidence="2">
    <location>
        <begin position="70"/>
        <end position="204"/>
    </location>
</feature>
<dbReference type="PANTHER" id="PTHR45947">
    <property type="entry name" value="SULFOQUINOVOSYL TRANSFERASE SQD2"/>
    <property type="match status" value="1"/>
</dbReference>
<organism evidence="3 4">
    <name type="scientific">Niveibacterium umoris</name>
    <dbReference type="NCBI Taxonomy" id="1193620"/>
    <lineage>
        <taxon>Bacteria</taxon>
        <taxon>Pseudomonadati</taxon>
        <taxon>Pseudomonadota</taxon>
        <taxon>Betaproteobacteria</taxon>
        <taxon>Rhodocyclales</taxon>
        <taxon>Rhodocyclaceae</taxon>
        <taxon>Niveibacterium</taxon>
    </lineage>
</organism>
<evidence type="ECO:0000313" key="4">
    <source>
        <dbReference type="Proteomes" id="UP000561045"/>
    </source>
</evidence>
<evidence type="ECO:0000313" key="3">
    <source>
        <dbReference type="EMBL" id="MBB4012327.1"/>
    </source>
</evidence>
<evidence type="ECO:0000259" key="2">
    <source>
        <dbReference type="Pfam" id="PF13439"/>
    </source>
</evidence>
<dbReference type="Proteomes" id="UP000561045">
    <property type="component" value="Unassembled WGS sequence"/>
</dbReference>
<dbReference type="InterPro" id="IPR028098">
    <property type="entry name" value="Glyco_trans_4-like_N"/>
</dbReference>
<feature type="domain" description="Glycosyl transferase family 1" evidence="1">
    <location>
        <begin position="211"/>
        <end position="374"/>
    </location>
</feature>
<dbReference type="Gene3D" id="3.40.50.2000">
    <property type="entry name" value="Glycogen Phosphorylase B"/>
    <property type="match status" value="2"/>
</dbReference>
<dbReference type="SUPFAM" id="SSF53756">
    <property type="entry name" value="UDP-Glycosyltransferase/glycogen phosphorylase"/>
    <property type="match status" value="1"/>
</dbReference>
<reference evidence="3 4" key="1">
    <citation type="submission" date="2020-08" db="EMBL/GenBank/DDBJ databases">
        <title>Genomic Encyclopedia of Type Strains, Phase IV (KMG-IV): sequencing the most valuable type-strain genomes for metagenomic binning, comparative biology and taxonomic classification.</title>
        <authorList>
            <person name="Goeker M."/>
        </authorList>
    </citation>
    <scope>NUCLEOTIDE SEQUENCE [LARGE SCALE GENOMIC DNA]</scope>
    <source>
        <strain evidence="3 4">DSM 106739</strain>
    </source>
</reference>
<evidence type="ECO:0000259" key="1">
    <source>
        <dbReference type="Pfam" id="PF00534"/>
    </source>
</evidence>
<dbReference type="InterPro" id="IPR050194">
    <property type="entry name" value="Glycosyltransferase_grp1"/>
</dbReference>
<dbReference type="PANTHER" id="PTHR45947:SF15">
    <property type="entry name" value="TEICHURONIC ACID BIOSYNTHESIS GLYCOSYLTRANSFERASE TUAC-RELATED"/>
    <property type="match status" value="1"/>
</dbReference>
<dbReference type="EMBL" id="JACIET010000001">
    <property type="protein sequence ID" value="MBB4012327.1"/>
    <property type="molecule type" value="Genomic_DNA"/>
</dbReference>
<dbReference type="GO" id="GO:0016757">
    <property type="term" value="F:glycosyltransferase activity"/>
    <property type="evidence" value="ECO:0007669"/>
    <property type="project" value="InterPro"/>
</dbReference>
<dbReference type="AlphaFoldDB" id="A0A840BPH2"/>
<dbReference type="Pfam" id="PF13439">
    <property type="entry name" value="Glyco_transf_4"/>
    <property type="match status" value="1"/>
</dbReference>
<sequence>MNRPIRTLLFSTLYPSEVRPTHGIFVETRLRELLKSGAVETRVVAPVPWFPSTAARFGEWARIAATPAHERRNGIEVLHPRYVLPPKVGMNVAPLTLALGARSTVAKLIRDGFDFDLIDAHYYYPDGVAAALLSKWFRKPFVVTARGTDLNLIPAYALPRRMIRWTAQRASGSIGVCAALMDVLRDLGADPARLHVMRNGVDLVRFAPRSQETCRARLGLPVASRILLSVGHLVERKGHHLAIEALDSLPDVHLVIVGDGEERARLQQLAAQPGRAGRVHFAGARPNAELADWYSAADALILASSREGWANVLLESMACGTPVVATNIWGTPEVVAAPEAGELVQARDAASIALGVSRLFARYPDRAAVRRYAEGFGWDPTSQAQLSLFSRVAGFSGPGGASHA</sequence>
<keyword evidence="4" id="KW-1185">Reference proteome</keyword>